<keyword evidence="1" id="KW-1133">Transmembrane helix</keyword>
<evidence type="ECO:0008006" key="4">
    <source>
        <dbReference type="Google" id="ProtNLM"/>
    </source>
</evidence>
<sequence>MARRRAEGTTLPADIPSKILFPYHDNCLPMDSFLTIADMPIYFLRKQCSIFNILHCRCSLRLYMIAIPDSHIHRGHIRFYLLYLLPINFNLLRFPSIKKRPCLFITLTKYAPPHLSKMLMLFCVLLMLFLPLALFAQTECNGRAEYCGRRYSELSFVGAHNSPFVGFLPQHNQEISVVGQLNLGVRYLQGQTHLNARGKLRMCHTSCFLENAGGLDTFLRKVKGWLDDNPDEVVTLLITNGDRLDISRFDEAFRSSGIVPYAFVPSSSPHKLSMDEWPTLQQMIQSGKRLVVFLDYLADMNRVPYILDEFLYYWETPFDTTDPLFMQCKIDRPPNVNPDSRMYIANHYLDIERVGVLFPDRLSAPRTNSAIGKGSIGAQVELCTSIHGRKPNVVLVDFLNQGDVIGAQDMMNRF</sequence>
<dbReference type="InterPro" id="IPR051057">
    <property type="entry name" value="PI-PLC_domain"/>
</dbReference>
<keyword evidence="1" id="KW-0472">Membrane</keyword>
<dbReference type="PANTHER" id="PTHR13593:SF146">
    <property type="entry name" value="PLC-LIKE PHOSPHODIESTERASE"/>
    <property type="match status" value="1"/>
</dbReference>
<dbReference type="InterPro" id="IPR017946">
    <property type="entry name" value="PLC-like_Pdiesterase_TIM-brl"/>
</dbReference>
<dbReference type="SUPFAM" id="SSF51695">
    <property type="entry name" value="PLC-like phosphodiesterases"/>
    <property type="match status" value="1"/>
</dbReference>
<feature type="transmembrane region" description="Helical" evidence="1">
    <location>
        <begin position="115"/>
        <end position="136"/>
    </location>
</feature>
<evidence type="ECO:0000313" key="3">
    <source>
        <dbReference type="Proteomes" id="UP000663419"/>
    </source>
</evidence>
<dbReference type="EMBL" id="CP069106">
    <property type="protein sequence ID" value="QSS56856.1"/>
    <property type="molecule type" value="Genomic_DNA"/>
</dbReference>
<protein>
    <recommendedName>
        <fullName evidence="4">PLC-like phosphodiesterase</fullName>
    </recommendedName>
</protein>
<proteinExistence type="predicted"/>
<dbReference type="Proteomes" id="UP000663419">
    <property type="component" value="Chromosome 5"/>
</dbReference>
<dbReference type="Gene3D" id="3.20.20.190">
    <property type="entry name" value="Phosphatidylinositol (PI) phosphodiesterase"/>
    <property type="match status" value="1"/>
</dbReference>
<name>A0A8A1LS25_AJEC8</name>
<dbReference type="AlphaFoldDB" id="A0A8A1LS25"/>
<dbReference type="Pfam" id="PF26146">
    <property type="entry name" value="PI-PLC_X"/>
    <property type="match status" value="1"/>
</dbReference>
<reference evidence="2" key="1">
    <citation type="submission" date="2021-01" db="EMBL/GenBank/DDBJ databases">
        <title>Chromosome-level genome assembly of a human fungal pathogen reveals clustering of transcriptionally co-regulated genes.</title>
        <authorList>
            <person name="Voorhies M."/>
            <person name="Cohen S."/>
            <person name="Shea T.P."/>
            <person name="Petrus S."/>
            <person name="Munoz J.F."/>
            <person name="Poplawski S."/>
            <person name="Goldman W.E."/>
            <person name="Michael T."/>
            <person name="Cuomo C.A."/>
            <person name="Sil A."/>
            <person name="Beyhan S."/>
        </authorList>
    </citation>
    <scope>NUCLEOTIDE SEQUENCE</scope>
    <source>
        <strain evidence="2">H88</strain>
    </source>
</reference>
<gene>
    <name evidence="2" type="ORF">I7I53_05186</name>
</gene>
<accession>A0A8A1LS25</accession>
<dbReference type="PANTHER" id="PTHR13593">
    <property type="match status" value="1"/>
</dbReference>
<evidence type="ECO:0000256" key="1">
    <source>
        <dbReference type="SAM" id="Phobius"/>
    </source>
</evidence>
<dbReference type="GO" id="GO:0008081">
    <property type="term" value="F:phosphoric diester hydrolase activity"/>
    <property type="evidence" value="ECO:0007669"/>
    <property type="project" value="InterPro"/>
</dbReference>
<keyword evidence="1" id="KW-0812">Transmembrane</keyword>
<dbReference type="VEuPathDB" id="FungiDB:I7I53_05186"/>
<dbReference type="GO" id="GO:0006629">
    <property type="term" value="P:lipid metabolic process"/>
    <property type="evidence" value="ECO:0007669"/>
    <property type="project" value="InterPro"/>
</dbReference>
<feature type="transmembrane region" description="Helical" evidence="1">
    <location>
        <begin position="77"/>
        <end position="94"/>
    </location>
</feature>
<evidence type="ECO:0000313" key="2">
    <source>
        <dbReference type="EMBL" id="QSS56856.1"/>
    </source>
</evidence>
<organism evidence="2 3">
    <name type="scientific">Ajellomyces capsulatus (strain H88)</name>
    <name type="common">Darling's disease fungus</name>
    <name type="synonym">Histoplasma capsulatum</name>
    <dbReference type="NCBI Taxonomy" id="544711"/>
    <lineage>
        <taxon>Eukaryota</taxon>
        <taxon>Fungi</taxon>
        <taxon>Dikarya</taxon>
        <taxon>Ascomycota</taxon>
        <taxon>Pezizomycotina</taxon>
        <taxon>Eurotiomycetes</taxon>
        <taxon>Eurotiomycetidae</taxon>
        <taxon>Onygenales</taxon>
        <taxon>Ajellomycetaceae</taxon>
        <taxon>Histoplasma</taxon>
    </lineage>
</organism>